<dbReference type="InterPro" id="IPR017970">
    <property type="entry name" value="Homeobox_CS"/>
</dbReference>
<dbReference type="PANTHER" id="PTHR46294">
    <property type="entry name" value="SEGMENTATION PROTEIN EVEN-SKIPPED"/>
    <property type="match status" value="1"/>
</dbReference>
<dbReference type="OrthoDB" id="6159439at2759"/>
<dbReference type="AlphaFoldDB" id="A0A2T7PR49"/>
<evidence type="ECO:0000313" key="11">
    <source>
        <dbReference type="EMBL" id="PVD35847.1"/>
    </source>
</evidence>
<dbReference type="InterPro" id="IPR020479">
    <property type="entry name" value="HD_metazoa"/>
</dbReference>
<reference evidence="11 12" key="1">
    <citation type="submission" date="2018-04" db="EMBL/GenBank/DDBJ databases">
        <title>The genome of golden apple snail Pomacea canaliculata provides insight into stress tolerance and invasive adaptation.</title>
        <authorList>
            <person name="Liu C."/>
            <person name="Liu B."/>
            <person name="Ren Y."/>
            <person name="Zhang Y."/>
            <person name="Wang H."/>
            <person name="Li S."/>
            <person name="Jiang F."/>
            <person name="Yin L."/>
            <person name="Zhang G."/>
            <person name="Qian W."/>
            <person name="Fan W."/>
        </authorList>
    </citation>
    <scope>NUCLEOTIDE SEQUENCE [LARGE SCALE GENOMIC DNA]</scope>
    <source>
        <strain evidence="11">SZHN2017</strain>
        <tissue evidence="11">Muscle</tissue>
    </source>
</reference>
<dbReference type="PANTHER" id="PTHR46294:SF4">
    <property type="entry name" value="SEGMENTATION PROTEIN EVEN-SKIPPED"/>
    <property type="match status" value="1"/>
</dbReference>
<dbReference type="Gene3D" id="1.10.10.60">
    <property type="entry name" value="Homeodomain-like"/>
    <property type="match status" value="1"/>
</dbReference>
<evidence type="ECO:0000256" key="3">
    <source>
        <dbReference type="ARBA" id="ARBA00023125"/>
    </source>
</evidence>
<dbReference type="InterPro" id="IPR052002">
    <property type="entry name" value="Even-skipped_HD"/>
</dbReference>
<keyword evidence="5 7" id="KW-0539">Nucleus</keyword>
<dbReference type="Pfam" id="PF00046">
    <property type="entry name" value="Homeodomain"/>
    <property type="match status" value="1"/>
</dbReference>
<feature type="compositionally biased region" description="Low complexity" evidence="9">
    <location>
        <begin position="300"/>
        <end position="313"/>
    </location>
</feature>
<dbReference type="SMART" id="SM00389">
    <property type="entry name" value="HOX"/>
    <property type="match status" value="1"/>
</dbReference>
<feature type="DNA-binding region" description="Homeobox" evidence="7">
    <location>
        <begin position="107"/>
        <end position="166"/>
    </location>
</feature>
<keyword evidence="4 7" id="KW-0371">Homeobox</keyword>
<keyword evidence="12" id="KW-1185">Reference proteome</keyword>
<feature type="region of interest" description="Disordered" evidence="9">
    <location>
        <begin position="283"/>
        <end position="352"/>
    </location>
</feature>
<keyword evidence="3 7" id="KW-0238">DNA-binding</keyword>
<protein>
    <recommendedName>
        <fullName evidence="10">Homeobox domain-containing protein</fullName>
    </recommendedName>
</protein>
<keyword evidence="2" id="KW-0217">Developmental protein</keyword>
<evidence type="ECO:0000256" key="1">
    <source>
        <dbReference type="ARBA" id="ARBA00004123"/>
    </source>
</evidence>
<comment type="subcellular location">
    <subcellularLocation>
        <location evidence="1 7 8">Nucleus</location>
    </subcellularLocation>
</comment>
<comment type="caution">
    <text evidence="11">The sequence shown here is derived from an EMBL/GenBank/DDBJ whole genome shotgun (WGS) entry which is preliminary data.</text>
</comment>
<evidence type="ECO:0000313" key="12">
    <source>
        <dbReference type="Proteomes" id="UP000245119"/>
    </source>
</evidence>
<dbReference type="GO" id="GO:0000981">
    <property type="term" value="F:DNA-binding transcription factor activity, RNA polymerase II-specific"/>
    <property type="evidence" value="ECO:0007669"/>
    <property type="project" value="InterPro"/>
</dbReference>
<organism evidence="11 12">
    <name type="scientific">Pomacea canaliculata</name>
    <name type="common">Golden apple snail</name>
    <dbReference type="NCBI Taxonomy" id="400727"/>
    <lineage>
        <taxon>Eukaryota</taxon>
        <taxon>Metazoa</taxon>
        <taxon>Spiralia</taxon>
        <taxon>Lophotrochozoa</taxon>
        <taxon>Mollusca</taxon>
        <taxon>Gastropoda</taxon>
        <taxon>Caenogastropoda</taxon>
        <taxon>Architaenioglossa</taxon>
        <taxon>Ampullarioidea</taxon>
        <taxon>Ampullariidae</taxon>
        <taxon>Pomacea</taxon>
    </lineage>
</organism>
<gene>
    <name evidence="11" type="ORF">C0Q70_02816</name>
</gene>
<feature type="compositionally biased region" description="Polar residues" evidence="9">
    <location>
        <begin position="24"/>
        <end position="33"/>
    </location>
</feature>
<dbReference type="GO" id="GO:0000978">
    <property type="term" value="F:RNA polymerase II cis-regulatory region sequence-specific DNA binding"/>
    <property type="evidence" value="ECO:0007669"/>
    <property type="project" value="TreeGrafter"/>
</dbReference>
<comment type="similarity">
    <text evidence="6">Belongs to the even-skipped homeobox family.</text>
</comment>
<evidence type="ECO:0000259" key="10">
    <source>
        <dbReference type="PROSITE" id="PS50071"/>
    </source>
</evidence>
<evidence type="ECO:0000256" key="6">
    <source>
        <dbReference type="ARBA" id="ARBA00038449"/>
    </source>
</evidence>
<dbReference type="PRINTS" id="PR00024">
    <property type="entry name" value="HOMEOBOX"/>
</dbReference>
<evidence type="ECO:0000256" key="4">
    <source>
        <dbReference type="ARBA" id="ARBA00023155"/>
    </source>
</evidence>
<dbReference type="EMBL" id="PZQS01000002">
    <property type="protein sequence ID" value="PVD35847.1"/>
    <property type="molecule type" value="Genomic_DNA"/>
</dbReference>
<accession>A0A2T7PR49</accession>
<dbReference type="GO" id="GO:0005634">
    <property type="term" value="C:nucleus"/>
    <property type="evidence" value="ECO:0007669"/>
    <property type="project" value="UniProtKB-SubCell"/>
</dbReference>
<name>A0A2T7PR49_POMCA</name>
<dbReference type="InterPro" id="IPR001356">
    <property type="entry name" value="HD"/>
</dbReference>
<evidence type="ECO:0000256" key="9">
    <source>
        <dbReference type="SAM" id="MobiDB-lite"/>
    </source>
</evidence>
<dbReference type="PROSITE" id="PS50071">
    <property type="entry name" value="HOMEOBOX_2"/>
    <property type="match status" value="1"/>
</dbReference>
<feature type="region of interest" description="Disordered" evidence="9">
    <location>
        <begin position="1"/>
        <end position="85"/>
    </location>
</feature>
<feature type="domain" description="Homeobox" evidence="10">
    <location>
        <begin position="105"/>
        <end position="165"/>
    </location>
</feature>
<feature type="compositionally biased region" description="Basic and acidic residues" evidence="9">
    <location>
        <begin position="68"/>
        <end position="85"/>
    </location>
</feature>
<dbReference type="PROSITE" id="PS00027">
    <property type="entry name" value="HOMEOBOX_1"/>
    <property type="match status" value="1"/>
</dbReference>
<dbReference type="Proteomes" id="UP000245119">
    <property type="component" value="Linkage Group LG2"/>
</dbReference>
<dbReference type="SUPFAM" id="SSF46689">
    <property type="entry name" value="Homeodomain-like"/>
    <property type="match status" value="1"/>
</dbReference>
<evidence type="ECO:0000256" key="2">
    <source>
        <dbReference type="ARBA" id="ARBA00022473"/>
    </source>
</evidence>
<feature type="compositionally biased region" description="Basic and acidic residues" evidence="9">
    <location>
        <begin position="36"/>
        <end position="45"/>
    </location>
</feature>
<evidence type="ECO:0000256" key="7">
    <source>
        <dbReference type="PROSITE-ProRule" id="PRU00108"/>
    </source>
</evidence>
<dbReference type="CDD" id="cd00086">
    <property type="entry name" value="homeodomain"/>
    <property type="match status" value="1"/>
</dbReference>
<proteinExistence type="inferred from homology"/>
<sequence>MLTTPETDQRSLTESDRTADDASSIMSTPQHAMSSGEKDGSRRSDYSPIDCNTCAESSDEMHFSVSEDETRMTEEESSEEKVATDRSFDSCPKRCHRKDVAVDDGQVRRYRTAFTREQIGRLEKEFLKENYVSRPKRCELAAALNLPEATIKVWFQNRRMKDKRQRMALAWPYGITEPHIYAYLAAAASGYGYPVGAGAPSPLTFYPGVGVGLPGGPIGLHPAASLPFPAQTFRPTTASDFLAAAAASARGGGGLRPAPHSFSMAPLTSLGCALRSPLNTSSLLSPRHQVPPHSPSSIMAPASAVTSSSLASARGQHPSSPRAHAYSRSKSSSGSIAPNGLFRPFQSEVEKT</sequence>
<evidence type="ECO:0000256" key="5">
    <source>
        <dbReference type="ARBA" id="ARBA00023242"/>
    </source>
</evidence>
<feature type="compositionally biased region" description="Basic and acidic residues" evidence="9">
    <location>
        <begin position="7"/>
        <end position="20"/>
    </location>
</feature>
<dbReference type="OMA" id="NGTHHQF"/>
<dbReference type="FunFam" id="1.10.10.60:FF:000256">
    <property type="entry name" value="Even-skipped homeobox 1"/>
    <property type="match status" value="1"/>
</dbReference>
<evidence type="ECO:0000256" key="8">
    <source>
        <dbReference type="RuleBase" id="RU000682"/>
    </source>
</evidence>
<dbReference type="InterPro" id="IPR009057">
    <property type="entry name" value="Homeodomain-like_sf"/>
</dbReference>